<gene>
    <name evidence="2" type="ORF">L21SP2_0327</name>
</gene>
<keyword evidence="1" id="KW-0472">Membrane</keyword>
<evidence type="ECO:0000313" key="3">
    <source>
        <dbReference type="Proteomes" id="UP000018680"/>
    </source>
</evidence>
<protein>
    <submittedName>
        <fullName evidence="2">Uncharacterized protein</fullName>
    </submittedName>
</protein>
<feature type="transmembrane region" description="Helical" evidence="1">
    <location>
        <begin position="9"/>
        <end position="29"/>
    </location>
</feature>
<dbReference type="KEGG" id="slr:L21SP2_0327"/>
<accession>V5WDS2</accession>
<feature type="transmembrane region" description="Helical" evidence="1">
    <location>
        <begin position="49"/>
        <end position="65"/>
    </location>
</feature>
<feature type="transmembrane region" description="Helical" evidence="1">
    <location>
        <begin position="102"/>
        <end position="135"/>
    </location>
</feature>
<keyword evidence="1" id="KW-1133">Transmembrane helix</keyword>
<evidence type="ECO:0000313" key="2">
    <source>
        <dbReference type="EMBL" id="AHC13765.1"/>
    </source>
</evidence>
<dbReference type="AlphaFoldDB" id="V5WDS2"/>
<keyword evidence="1" id="KW-0812">Transmembrane</keyword>
<dbReference type="STRING" id="1307761.L21SP2_0327"/>
<keyword evidence="3" id="KW-1185">Reference proteome</keyword>
<proteinExistence type="predicted"/>
<dbReference type="EMBL" id="CP006939">
    <property type="protein sequence ID" value="AHC13765.1"/>
    <property type="molecule type" value="Genomic_DNA"/>
</dbReference>
<organism evidence="2 3">
    <name type="scientific">Salinispira pacifica</name>
    <dbReference type="NCBI Taxonomy" id="1307761"/>
    <lineage>
        <taxon>Bacteria</taxon>
        <taxon>Pseudomonadati</taxon>
        <taxon>Spirochaetota</taxon>
        <taxon>Spirochaetia</taxon>
        <taxon>Spirochaetales</taxon>
        <taxon>Spirochaetaceae</taxon>
        <taxon>Salinispira</taxon>
    </lineage>
</organism>
<reference evidence="2 3" key="1">
    <citation type="journal article" date="2015" name="Stand. Genomic Sci.">
        <title>Complete genome sequence and description of Salinispira pacifica gen. nov., sp. nov., a novel spirochaete isolated form a hypersaline microbial mat.</title>
        <authorList>
            <person name="Ben Hania W."/>
            <person name="Joseph M."/>
            <person name="Schumann P."/>
            <person name="Bunk B."/>
            <person name="Fiebig A."/>
            <person name="Sproer C."/>
            <person name="Klenk H.P."/>
            <person name="Fardeau M.L."/>
            <person name="Spring S."/>
        </authorList>
    </citation>
    <scope>NUCLEOTIDE SEQUENCE [LARGE SCALE GENOMIC DNA]</scope>
    <source>
        <strain evidence="2 3">L21-RPul-D2</strain>
    </source>
</reference>
<name>V5WDS2_9SPIO</name>
<dbReference type="Proteomes" id="UP000018680">
    <property type="component" value="Chromosome"/>
</dbReference>
<feature type="transmembrane region" description="Helical" evidence="1">
    <location>
        <begin position="72"/>
        <end position="90"/>
    </location>
</feature>
<dbReference type="HOGENOM" id="CLU_665468_0_0_12"/>
<evidence type="ECO:0000256" key="1">
    <source>
        <dbReference type="SAM" id="Phobius"/>
    </source>
</evidence>
<sequence length="413" mass="46502">MRDISGRNGVLNTPLFIAIHLIMIILFAVDTVTRTELSPLGDPDAVYDWSALGLILVLLLIGLRFRKIQYSVLSISLLVTSLNILLSMSRSPEPGLILDILILLSISVLLSLYFASMVGISHGVITAVMFALYIFRYSDELMWSSRNIVVLVGVYITLIVLVGHFVKKVNEFFTDYRRLQRRNALLSDEAGRNSVQNEINGLLIRMSQPLYVKTGNALSTLENFTGVMKEIIDDDRLTEKQRDLSMELSSSLSWQLTGIHHIIRGVSDLNEIEPSQEAEPSCNPVQLSRSLWDDMTEGFFSRGDAPGLRVSGSDMWQISSREFRIMINGLFRHAISLVKQDAPAHASFDLIFRSRVNGYAIDFSMHNVLRTPEPWEGSALMLSEYAVRILFSGTIQRREDEKGSHIHIDLPKS</sequence>
<feature type="transmembrane region" description="Helical" evidence="1">
    <location>
        <begin position="147"/>
        <end position="166"/>
    </location>
</feature>